<dbReference type="InterPro" id="IPR009495">
    <property type="entry name" value="NrsF"/>
</dbReference>
<evidence type="ECO:0008006" key="4">
    <source>
        <dbReference type="Google" id="ProtNLM"/>
    </source>
</evidence>
<feature type="transmembrane region" description="Helical" evidence="1">
    <location>
        <begin position="161"/>
        <end position="179"/>
    </location>
</feature>
<dbReference type="OrthoDB" id="7764375at2"/>
<organism evidence="2 3">
    <name type="scientific">Rhodoplanes serenus</name>
    <dbReference type="NCBI Taxonomy" id="200615"/>
    <lineage>
        <taxon>Bacteria</taxon>
        <taxon>Pseudomonadati</taxon>
        <taxon>Pseudomonadota</taxon>
        <taxon>Alphaproteobacteria</taxon>
        <taxon>Hyphomicrobiales</taxon>
        <taxon>Nitrobacteraceae</taxon>
        <taxon>Rhodoplanes</taxon>
    </lineage>
</organism>
<evidence type="ECO:0000313" key="2">
    <source>
        <dbReference type="EMBL" id="VCU07291.1"/>
    </source>
</evidence>
<dbReference type="RefSeq" id="WP_129607682.1">
    <property type="nucleotide sequence ID" value="NZ_UWOC01000033.1"/>
</dbReference>
<evidence type="ECO:0000256" key="1">
    <source>
        <dbReference type="SAM" id="Phobius"/>
    </source>
</evidence>
<feature type="transmembrane region" description="Helical" evidence="1">
    <location>
        <begin position="58"/>
        <end position="78"/>
    </location>
</feature>
<reference evidence="3" key="1">
    <citation type="submission" date="2018-10" db="EMBL/GenBank/DDBJ databases">
        <authorList>
            <person name="Peiro R."/>
            <person name="Begona"/>
            <person name="Cbmso G."/>
            <person name="Lopez M."/>
            <person name="Gonzalez S."/>
            <person name="Sacristan E."/>
            <person name="Castillo E."/>
        </authorList>
    </citation>
    <scope>NUCLEOTIDE SEQUENCE [LARGE SCALE GENOMIC DNA]</scope>
</reference>
<feature type="transmembrane region" description="Helical" evidence="1">
    <location>
        <begin position="26"/>
        <end position="46"/>
    </location>
</feature>
<feature type="transmembrane region" description="Helical" evidence="1">
    <location>
        <begin position="185"/>
        <end position="207"/>
    </location>
</feature>
<dbReference type="Proteomes" id="UP000289200">
    <property type="component" value="Unassembled WGS sequence"/>
</dbReference>
<keyword evidence="3" id="KW-1185">Reference proteome</keyword>
<keyword evidence="1" id="KW-0812">Transmembrane</keyword>
<dbReference type="AlphaFoldDB" id="A0A447CQ52"/>
<dbReference type="InterPro" id="IPR036259">
    <property type="entry name" value="MFS_trans_sf"/>
</dbReference>
<keyword evidence="1" id="KW-0472">Membrane</keyword>
<dbReference type="Gene3D" id="1.20.1250.20">
    <property type="entry name" value="MFS general substrate transporter like domains"/>
    <property type="match status" value="1"/>
</dbReference>
<accession>A0A447CQ52</accession>
<feature type="transmembrane region" description="Helical" evidence="1">
    <location>
        <begin position="131"/>
        <end position="149"/>
    </location>
</feature>
<protein>
    <recommendedName>
        <fullName evidence="4">DUF1109 domain-containing protein</fullName>
    </recommendedName>
</protein>
<dbReference type="Pfam" id="PF06532">
    <property type="entry name" value="NrsF"/>
    <property type="match status" value="1"/>
</dbReference>
<keyword evidence="1" id="KW-1133">Transmembrane helix</keyword>
<sequence length="213" mass="22427">MRTDDLIDLLSTHVDPVDRHKVSRSILVAVGLGAVAAVALVFLVFGARQDLGHADAHAYIGAKLAFSVAVVALSSVYLGRLARPGGERRISLLVVALPFIGIMALAGIALMMAPPSHWDDAVMGDRWLECLVSIPLIAVVPFAATMWAVRQHMPTDLRRAGALAGLLAGGLSATGYALHCMDDSVPFVAVWYGATIVLCAAAGALLGPKLLRW</sequence>
<evidence type="ECO:0000313" key="3">
    <source>
        <dbReference type="Proteomes" id="UP000289200"/>
    </source>
</evidence>
<name>A0A447CQ52_9BRAD</name>
<proteinExistence type="predicted"/>
<feature type="transmembrane region" description="Helical" evidence="1">
    <location>
        <begin position="90"/>
        <end position="111"/>
    </location>
</feature>
<gene>
    <name evidence="2" type="ORF">RHODGE_RHODGE_00576</name>
</gene>
<comment type="caution">
    <text evidence="2">The sequence shown here is derived from an EMBL/GenBank/DDBJ whole genome shotgun (WGS) entry which is preliminary data.</text>
</comment>
<dbReference type="EMBL" id="UWOC01000033">
    <property type="protein sequence ID" value="VCU07291.1"/>
    <property type="molecule type" value="Genomic_DNA"/>
</dbReference>